<dbReference type="RefSeq" id="WP_166179367.1">
    <property type="nucleotide sequence ID" value="NZ_CP045119.1"/>
</dbReference>
<evidence type="ECO:0000256" key="2">
    <source>
        <dbReference type="ARBA" id="ARBA00022801"/>
    </source>
</evidence>
<dbReference type="PANTHER" id="PTHR42988:SF2">
    <property type="entry name" value="CYCLIC NUCLEOTIDE PHOSPHODIESTERASE CBUA0032-RELATED"/>
    <property type="match status" value="1"/>
</dbReference>
<evidence type="ECO:0000256" key="4">
    <source>
        <dbReference type="ARBA" id="ARBA00025742"/>
    </source>
</evidence>
<accession>A0A6G8QE87</accession>
<dbReference type="InterPro" id="IPR029052">
    <property type="entry name" value="Metallo-depent_PP-like"/>
</dbReference>
<evidence type="ECO:0000259" key="5">
    <source>
        <dbReference type="Pfam" id="PF00149"/>
    </source>
</evidence>
<gene>
    <name evidence="6" type="ORF">GBA63_20790</name>
</gene>
<reference evidence="6 7" key="1">
    <citation type="submission" date="2019-10" db="EMBL/GenBank/DDBJ databases">
        <title>Rubrobacter sp nov SCSIO 52090 isolated from a deep-sea sediment in the South China Sea.</title>
        <authorList>
            <person name="Chen R.W."/>
        </authorList>
    </citation>
    <scope>NUCLEOTIDE SEQUENCE [LARGE SCALE GENOMIC DNA]</scope>
    <source>
        <strain evidence="6 7">SCSIO 52909</strain>
    </source>
</reference>
<evidence type="ECO:0000313" key="6">
    <source>
        <dbReference type="EMBL" id="QIN84810.1"/>
    </source>
</evidence>
<proteinExistence type="inferred from homology"/>
<dbReference type="GO" id="GO:0046872">
    <property type="term" value="F:metal ion binding"/>
    <property type="evidence" value="ECO:0007669"/>
    <property type="project" value="UniProtKB-KW"/>
</dbReference>
<dbReference type="Pfam" id="PF00149">
    <property type="entry name" value="Metallophos"/>
    <property type="match status" value="1"/>
</dbReference>
<dbReference type="AlphaFoldDB" id="A0A6G8QE87"/>
<evidence type="ECO:0000313" key="7">
    <source>
        <dbReference type="Proteomes" id="UP000501452"/>
    </source>
</evidence>
<keyword evidence="2" id="KW-0378">Hydrolase</keyword>
<dbReference type="SUPFAM" id="SSF56300">
    <property type="entry name" value="Metallo-dependent phosphatases"/>
    <property type="match status" value="1"/>
</dbReference>
<dbReference type="InterPro" id="IPR050884">
    <property type="entry name" value="CNP_phosphodiesterase-III"/>
</dbReference>
<keyword evidence="3" id="KW-0408">Iron</keyword>
<evidence type="ECO:0000256" key="3">
    <source>
        <dbReference type="ARBA" id="ARBA00023004"/>
    </source>
</evidence>
<feature type="domain" description="Calcineurin-like phosphoesterase" evidence="5">
    <location>
        <begin position="3"/>
        <end position="215"/>
    </location>
</feature>
<dbReference type="PANTHER" id="PTHR42988">
    <property type="entry name" value="PHOSPHOHYDROLASE"/>
    <property type="match status" value="1"/>
</dbReference>
<dbReference type="Proteomes" id="UP000501452">
    <property type="component" value="Chromosome"/>
</dbReference>
<keyword evidence="1" id="KW-0479">Metal-binding</keyword>
<dbReference type="KEGG" id="rub:GBA63_20790"/>
<dbReference type="Gene3D" id="3.60.21.10">
    <property type="match status" value="1"/>
</dbReference>
<dbReference type="GO" id="GO:0016787">
    <property type="term" value="F:hydrolase activity"/>
    <property type="evidence" value="ECO:0007669"/>
    <property type="project" value="UniProtKB-KW"/>
</dbReference>
<comment type="similarity">
    <text evidence="4">Belongs to the cyclic nucleotide phosphodiesterase class-III family.</text>
</comment>
<dbReference type="EMBL" id="CP045119">
    <property type="protein sequence ID" value="QIN84810.1"/>
    <property type="molecule type" value="Genomic_DNA"/>
</dbReference>
<sequence>MTTLVHVSDLHFGRPAVAERLDALREFIEGIEPDGIAVSGDLTQRCTNREFAQASAYLGSLREIAPYVVIPGNHDIRWLGAVARNLGFAGLLRKGAHNFKYSRYRRHISDDLSPSLEVPGAVIAGLNTAHGISRGSLTKRFRDLGVIGHVKHADIQRVKAAFEAADPGAARIVMIHHNPIRGELSGRHGLANTEQALHSFSDLGTELVLCGHDHQDAVHTIEKGAHGLVISTAGTISNRIKPGRASSFNLVETDEDNLRIIAHSWKKGVGFVPSEDRSFPRRTLSRPT</sequence>
<dbReference type="InterPro" id="IPR004843">
    <property type="entry name" value="Calcineurin-like_PHP"/>
</dbReference>
<protein>
    <recommendedName>
        <fullName evidence="5">Calcineurin-like phosphoesterase domain-containing protein</fullName>
    </recommendedName>
</protein>
<organism evidence="6 7">
    <name type="scientific">Rubrobacter tropicus</name>
    <dbReference type="NCBI Taxonomy" id="2653851"/>
    <lineage>
        <taxon>Bacteria</taxon>
        <taxon>Bacillati</taxon>
        <taxon>Actinomycetota</taxon>
        <taxon>Rubrobacteria</taxon>
        <taxon>Rubrobacterales</taxon>
        <taxon>Rubrobacteraceae</taxon>
        <taxon>Rubrobacter</taxon>
    </lineage>
</organism>
<evidence type="ECO:0000256" key="1">
    <source>
        <dbReference type="ARBA" id="ARBA00022723"/>
    </source>
</evidence>
<name>A0A6G8QE87_9ACTN</name>
<keyword evidence="7" id="KW-1185">Reference proteome</keyword>